<dbReference type="HOGENOM" id="CLU_3310147_0_0_9"/>
<protein>
    <submittedName>
        <fullName evidence="2">Uncharacterized protein</fullName>
    </submittedName>
</protein>
<dbReference type="Proteomes" id="UP000004459">
    <property type="component" value="Unassembled WGS sequence"/>
</dbReference>
<evidence type="ECO:0000256" key="1">
    <source>
        <dbReference type="SAM" id="Phobius"/>
    </source>
</evidence>
<keyword evidence="1" id="KW-0472">Membrane</keyword>
<sequence>MNRRPHPYQLIEGPQPVEVEGFWVLFIPEGCGLWYFLFR</sequence>
<dbReference type="EMBL" id="AGCK01000251">
    <property type="protein sequence ID" value="EHM42541.1"/>
    <property type="molecule type" value="Genomic_DNA"/>
</dbReference>
<dbReference type="AlphaFoldDB" id="G9YUA9"/>
<organism evidence="2 3">
    <name type="scientific">Flavonifractor plautii ATCC 29863</name>
    <dbReference type="NCBI Taxonomy" id="411475"/>
    <lineage>
        <taxon>Bacteria</taxon>
        <taxon>Bacillati</taxon>
        <taxon>Bacillota</taxon>
        <taxon>Clostridia</taxon>
        <taxon>Eubacteriales</taxon>
        <taxon>Oscillospiraceae</taxon>
        <taxon>Flavonifractor</taxon>
    </lineage>
</organism>
<evidence type="ECO:0000313" key="3">
    <source>
        <dbReference type="Proteomes" id="UP000004459"/>
    </source>
</evidence>
<proteinExistence type="predicted"/>
<accession>G9YUA9</accession>
<keyword evidence="1" id="KW-0812">Transmembrane</keyword>
<keyword evidence="1" id="KW-1133">Transmembrane helix</keyword>
<gene>
    <name evidence="2" type="ORF">HMPREF0372_03117</name>
</gene>
<name>G9YUA9_FLAPL</name>
<evidence type="ECO:0000313" key="2">
    <source>
        <dbReference type="EMBL" id="EHM42541.1"/>
    </source>
</evidence>
<reference evidence="2 3" key="1">
    <citation type="submission" date="2011-08" db="EMBL/GenBank/DDBJ databases">
        <authorList>
            <person name="Weinstock G."/>
            <person name="Sodergren E."/>
            <person name="Clifton S."/>
            <person name="Fulton L."/>
            <person name="Fulton B."/>
            <person name="Courtney L."/>
            <person name="Fronick C."/>
            <person name="Harrison M."/>
            <person name="Strong C."/>
            <person name="Farmer C."/>
            <person name="Delahaunty K."/>
            <person name="Markovic C."/>
            <person name="Hall O."/>
            <person name="Minx P."/>
            <person name="Tomlinson C."/>
            <person name="Mitreva M."/>
            <person name="Hou S."/>
            <person name="Chen J."/>
            <person name="Wollam A."/>
            <person name="Pepin K.H."/>
            <person name="Johnson M."/>
            <person name="Bhonagiri V."/>
            <person name="Zhang X."/>
            <person name="Suruliraj S."/>
            <person name="Warren W."/>
            <person name="Chinwalla A."/>
            <person name="Mardis E.R."/>
            <person name="Wilson R.K."/>
        </authorList>
    </citation>
    <scope>NUCLEOTIDE SEQUENCE [LARGE SCALE GENOMIC DNA]</scope>
    <source>
        <strain evidence="2 3">ATCC 29863</strain>
    </source>
</reference>
<feature type="transmembrane region" description="Helical" evidence="1">
    <location>
        <begin position="20"/>
        <end position="38"/>
    </location>
</feature>
<comment type="caution">
    <text evidence="2">The sequence shown here is derived from an EMBL/GenBank/DDBJ whole genome shotgun (WGS) entry which is preliminary data.</text>
</comment>